<gene>
    <name evidence="1" type="ORF">B0I08_10596</name>
</gene>
<protein>
    <submittedName>
        <fullName evidence="1">Uncharacterized protein</fullName>
    </submittedName>
</protein>
<reference evidence="1 2" key="1">
    <citation type="submission" date="2018-03" db="EMBL/GenBank/DDBJ databases">
        <title>Genomic Encyclopedia of Type Strains, Phase III (KMG-III): the genomes of soil and plant-associated and newly described type strains.</title>
        <authorList>
            <person name="Whitman W."/>
        </authorList>
    </citation>
    <scope>NUCLEOTIDE SEQUENCE [LARGE SCALE GENOMIC DNA]</scope>
    <source>
        <strain evidence="1 2">CGMCC 1.12484</strain>
    </source>
</reference>
<evidence type="ECO:0000313" key="1">
    <source>
        <dbReference type="EMBL" id="PRY67935.1"/>
    </source>
</evidence>
<dbReference type="AlphaFoldDB" id="A0A2T0VCW9"/>
<sequence length="417" mass="42131">MKHNNRKLNKLSTSTKKNRRFAKALTAAGMSVAVLGSGLAFGIVPASADPVGDPANRAIVGFGSDTTQDVLNGLSQVVVNDDGIKTIGSWNATGSSTVTLASGKTIPRPNGSSAGVAALRAATTSTAYPAGGTVLAPADIQFARSSSAATFRADGTGTYTYIPFGVDAVSFAKAPTSAVPSDIALGATVGQNSDSDSNEDLTLKNIYNATDGELLEVGTSGVLVKVGRAGTGAAIVPFVPQSGSGTRTFWATTLLGSSTAVFGGAVADSYTLAGASKPVQEHDGQVTVDVTNAMVPFSIAQHIAQGKEAALEASYQIAVADRRRGAVLGTIGGVATTNTNGTLNSAFPIARPVFNVVRTADIAALSSTFVSGPDSVFAAKATPTSTTSTIEDFGFGLLPLTVGGRTYTAGQTDLRVN</sequence>
<name>A0A2T0VCW9_9MICO</name>
<keyword evidence="2" id="KW-1185">Reference proteome</keyword>
<evidence type="ECO:0000313" key="2">
    <source>
        <dbReference type="Proteomes" id="UP000237983"/>
    </source>
</evidence>
<dbReference type="Proteomes" id="UP000237983">
    <property type="component" value="Unassembled WGS sequence"/>
</dbReference>
<proteinExistence type="predicted"/>
<comment type="caution">
    <text evidence="1">The sequence shown here is derived from an EMBL/GenBank/DDBJ whole genome shotgun (WGS) entry which is preliminary data.</text>
</comment>
<organism evidence="1 2">
    <name type="scientific">Glaciihabitans tibetensis</name>
    <dbReference type="NCBI Taxonomy" id="1266600"/>
    <lineage>
        <taxon>Bacteria</taxon>
        <taxon>Bacillati</taxon>
        <taxon>Actinomycetota</taxon>
        <taxon>Actinomycetes</taxon>
        <taxon>Micrococcales</taxon>
        <taxon>Microbacteriaceae</taxon>
        <taxon>Glaciihabitans</taxon>
    </lineage>
</organism>
<accession>A0A2T0VCW9</accession>
<dbReference type="EMBL" id="PVTL01000005">
    <property type="protein sequence ID" value="PRY67935.1"/>
    <property type="molecule type" value="Genomic_DNA"/>
</dbReference>